<feature type="repeat" description="ANK" evidence="3">
    <location>
        <begin position="205"/>
        <end position="237"/>
    </location>
</feature>
<dbReference type="PROSITE" id="PS50088">
    <property type="entry name" value="ANK_REPEAT"/>
    <property type="match status" value="3"/>
</dbReference>
<keyword evidence="4" id="KW-1133">Transmembrane helix</keyword>
<dbReference type="PANTHER" id="PTHR24171">
    <property type="entry name" value="ANKYRIN REPEAT DOMAIN-CONTAINING PROTEIN 39-RELATED"/>
    <property type="match status" value="1"/>
</dbReference>
<keyword evidence="1" id="KW-0677">Repeat</keyword>
<keyword evidence="2 3" id="KW-0040">ANK repeat</keyword>
<feature type="repeat" description="ANK" evidence="3">
    <location>
        <begin position="239"/>
        <end position="264"/>
    </location>
</feature>
<feature type="transmembrane region" description="Helical" evidence="4">
    <location>
        <begin position="6"/>
        <end position="25"/>
    </location>
</feature>
<name>A0ABV6EAI3_9GAMM</name>
<dbReference type="SMART" id="SM00248">
    <property type="entry name" value="ANK"/>
    <property type="match status" value="4"/>
</dbReference>
<organism evidence="5 6">
    <name type="scientific">Serratia aquatilis</name>
    <dbReference type="NCBI Taxonomy" id="1737515"/>
    <lineage>
        <taxon>Bacteria</taxon>
        <taxon>Pseudomonadati</taxon>
        <taxon>Pseudomonadota</taxon>
        <taxon>Gammaproteobacteria</taxon>
        <taxon>Enterobacterales</taxon>
        <taxon>Yersiniaceae</taxon>
        <taxon>Serratia</taxon>
    </lineage>
</organism>
<dbReference type="InterPro" id="IPR002110">
    <property type="entry name" value="Ankyrin_rpt"/>
</dbReference>
<dbReference type="Pfam" id="PF00023">
    <property type="entry name" value="Ank"/>
    <property type="match status" value="1"/>
</dbReference>
<dbReference type="SUPFAM" id="SSF48403">
    <property type="entry name" value="Ankyrin repeat"/>
    <property type="match status" value="1"/>
</dbReference>
<dbReference type="InterPro" id="IPR036770">
    <property type="entry name" value="Ankyrin_rpt-contain_sf"/>
</dbReference>
<evidence type="ECO:0000256" key="3">
    <source>
        <dbReference type="PROSITE-ProRule" id="PRU00023"/>
    </source>
</evidence>
<reference evidence="5 6" key="1">
    <citation type="submission" date="2024-09" db="EMBL/GenBank/DDBJ databases">
        <authorList>
            <person name="Sun Q."/>
            <person name="Mori K."/>
        </authorList>
    </citation>
    <scope>NUCLEOTIDE SEQUENCE [LARGE SCALE GENOMIC DNA]</scope>
    <source>
        <strain evidence="5 6">CCM 8626</strain>
    </source>
</reference>
<proteinExistence type="predicted"/>
<evidence type="ECO:0000256" key="4">
    <source>
        <dbReference type="SAM" id="Phobius"/>
    </source>
</evidence>
<sequence length="274" mass="30467">MKDTISNIRFPYFTLKIVLLLLVMLKKELQMLIRRSAYIIGLIATLSVSAFAKDVTIPQVNAENPPALADYRLNYAEMRDIADAKKLPHRVFYIPSVGPDAAWFDAVKKGNLAEVKKMVAAGQNLEAKDETMYGQTALGWAAFIGYQDIVEYLVKQGADLFATDRADVKSAFKSAVLGKNVEVVKYLYPLVKDKIDVNDQSLDNERESLVMIAASNNRIDVVKYLISLGADLNLVSTQLDQSALTYACQRGHQDMIKLLIDSGAVNHRTKKTSC</sequence>
<protein>
    <submittedName>
        <fullName evidence="5">Ankyrin repeat domain-containing protein</fullName>
    </submittedName>
</protein>
<evidence type="ECO:0000256" key="1">
    <source>
        <dbReference type="ARBA" id="ARBA00022737"/>
    </source>
</evidence>
<dbReference type="PROSITE" id="PS50297">
    <property type="entry name" value="ANK_REP_REGION"/>
    <property type="match status" value="3"/>
</dbReference>
<evidence type="ECO:0000313" key="5">
    <source>
        <dbReference type="EMBL" id="MFC0226012.1"/>
    </source>
</evidence>
<accession>A0ABV6EAI3</accession>
<dbReference type="PANTHER" id="PTHR24171:SF8">
    <property type="entry name" value="BRCA1-ASSOCIATED RING DOMAIN PROTEIN 1"/>
    <property type="match status" value="1"/>
</dbReference>
<dbReference type="EMBL" id="JBHLXG010000004">
    <property type="protein sequence ID" value="MFC0226012.1"/>
    <property type="molecule type" value="Genomic_DNA"/>
</dbReference>
<keyword evidence="4" id="KW-0812">Transmembrane</keyword>
<evidence type="ECO:0000313" key="6">
    <source>
        <dbReference type="Proteomes" id="UP001589792"/>
    </source>
</evidence>
<dbReference type="Gene3D" id="1.25.40.20">
    <property type="entry name" value="Ankyrin repeat-containing domain"/>
    <property type="match status" value="2"/>
</dbReference>
<dbReference type="PRINTS" id="PR01415">
    <property type="entry name" value="ANKYRIN"/>
</dbReference>
<evidence type="ECO:0000256" key="2">
    <source>
        <dbReference type="ARBA" id="ARBA00023043"/>
    </source>
</evidence>
<gene>
    <name evidence="5" type="ORF">ACFFJ3_05760</name>
</gene>
<dbReference type="RefSeq" id="WP_380673717.1">
    <property type="nucleotide sequence ID" value="NZ_CP173186.1"/>
</dbReference>
<dbReference type="Proteomes" id="UP001589792">
    <property type="component" value="Unassembled WGS sequence"/>
</dbReference>
<feature type="repeat" description="ANK" evidence="3">
    <location>
        <begin position="133"/>
        <end position="165"/>
    </location>
</feature>
<keyword evidence="6" id="KW-1185">Reference proteome</keyword>
<comment type="caution">
    <text evidence="5">The sequence shown here is derived from an EMBL/GenBank/DDBJ whole genome shotgun (WGS) entry which is preliminary data.</text>
</comment>
<dbReference type="Pfam" id="PF12796">
    <property type="entry name" value="Ank_2"/>
    <property type="match status" value="1"/>
</dbReference>
<keyword evidence="4" id="KW-0472">Membrane</keyword>